<dbReference type="AlphaFoldDB" id="A0A9P4JWM8"/>
<keyword evidence="3" id="KW-1185">Reference proteome</keyword>
<comment type="caution">
    <text evidence="2">The sequence shown here is derived from an EMBL/GenBank/DDBJ whole genome shotgun (WGS) entry which is preliminary data.</text>
</comment>
<feature type="chain" id="PRO_5040472258" evidence="1">
    <location>
        <begin position="19"/>
        <end position="283"/>
    </location>
</feature>
<dbReference type="EMBL" id="ML993850">
    <property type="protein sequence ID" value="KAF2205721.1"/>
    <property type="molecule type" value="Genomic_DNA"/>
</dbReference>
<keyword evidence="1" id="KW-0732">Signal</keyword>
<evidence type="ECO:0000256" key="1">
    <source>
        <dbReference type="SAM" id="SignalP"/>
    </source>
</evidence>
<reference evidence="2" key="1">
    <citation type="journal article" date="2020" name="Stud. Mycol.">
        <title>101 Dothideomycetes genomes: a test case for predicting lifestyles and emergence of pathogens.</title>
        <authorList>
            <person name="Haridas S."/>
            <person name="Albert R."/>
            <person name="Binder M."/>
            <person name="Bloem J."/>
            <person name="Labutti K."/>
            <person name="Salamov A."/>
            <person name="Andreopoulos B."/>
            <person name="Baker S."/>
            <person name="Barry K."/>
            <person name="Bills G."/>
            <person name="Bluhm B."/>
            <person name="Cannon C."/>
            <person name="Castanera R."/>
            <person name="Culley D."/>
            <person name="Daum C."/>
            <person name="Ezra D."/>
            <person name="Gonzalez J."/>
            <person name="Henrissat B."/>
            <person name="Kuo A."/>
            <person name="Liang C."/>
            <person name="Lipzen A."/>
            <person name="Lutzoni F."/>
            <person name="Magnuson J."/>
            <person name="Mondo S."/>
            <person name="Nolan M."/>
            <person name="Ohm R."/>
            <person name="Pangilinan J."/>
            <person name="Park H.-J."/>
            <person name="Ramirez L."/>
            <person name="Alfaro M."/>
            <person name="Sun H."/>
            <person name="Tritt A."/>
            <person name="Yoshinaga Y."/>
            <person name="Zwiers L.-H."/>
            <person name="Turgeon B."/>
            <person name="Goodwin S."/>
            <person name="Spatafora J."/>
            <person name="Crous P."/>
            <person name="Grigoriev I."/>
        </authorList>
    </citation>
    <scope>NUCLEOTIDE SEQUENCE</scope>
    <source>
        <strain evidence="2">ATCC 74209</strain>
    </source>
</reference>
<protein>
    <submittedName>
        <fullName evidence="2">Uncharacterized protein</fullName>
    </submittedName>
</protein>
<dbReference type="Proteomes" id="UP000799536">
    <property type="component" value="Unassembled WGS sequence"/>
</dbReference>
<name>A0A9P4JWM8_9PLEO</name>
<sequence>MRGHLTLVLAAIGTLAAALPLLGDENPPQGPGPVDIVGRACTGSSLTENCTQLEMTNPNTCKESITGELKLDKSISSIEITRQVPCAFFRDQVCVNPKGIYSLVAMGPINIRSLPRLMENGIRAYICGPDSTAFVGNKTLDPGEYIVTGMRTKYLVPVDIPVGKRDGDVVGIDGGVDTTDYNPILDGRGATVYKSEYGNGQNPGDVLAIPGNAYCQDMANFFGNWDDAIKSLVVEPGFRCKFYVDNHCNDKMILVGNKSHPVAYYYLGVEFERKISSVFCERM</sequence>
<feature type="signal peptide" evidence="1">
    <location>
        <begin position="1"/>
        <end position="18"/>
    </location>
</feature>
<gene>
    <name evidence="2" type="ORF">GQ43DRAFT_467872</name>
</gene>
<proteinExistence type="predicted"/>
<dbReference type="Gene3D" id="2.60.20.10">
    <property type="entry name" value="Crystallins"/>
    <property type="match status" value="1"/>
</dbReference>
<dbReference type="OrthoDB" id="3786098at2759"/>
<evidence type="ECO:0000313" key="3">
    <source>
        <dbReference type="Proteomes" id="UP000799536"/>
    </source>
</evidence>
<accession>A0A9P4JWM8</accession>
<organism evidence="2 3">
    <name type="scientific">Delitschia confertaspora ATCC 74209</name>
    <dbReference type="NCBI Taxonomy" id="1513339"/>
    <lineage>
        <taxon>Eukaryota</taxon>
        <taxon>Fungi</taxon>
        <taxon>Dikarya</taxon>
        <taxon>Ascomycota</taxon>
        <taxon>Pezizomycotina</taxon>
        <taxon>Dothideomycetes</taxon>
        <taxon>Pleosporomycetidae</taxon>
        <taxon>Pleosporales</taxon>
        <taxon>Delitschiaceae</taxon>
        <taxon>Delitschia</taxon>
    </lineage>
</organism>
<evidence type="ECO:0000313" key="2">
    <source>
        <dbReference type="EMBL" id="KAF2205721.1"/>
    </source>
</evidence>